<dbReference type="RefSeq" id="WP_188625983.1">
    <property type="nucleotide sequence ID" value="NZ_BMIL01000003.1"/>
</dbReference>
<feature type="coiled-coil region" evidence="7">
    <location>
        <begin position="228"/>
        <end position="255"/>
    </location>
</feature>
<dbReference type="InterPro" id="IPR003661">
    <property type="entry name" value="HisK_dim/P_dom"/>
</dbReference>
<dbReference type="SMART" id="SM00388">
    <property type="entry name" value="HisKA"/>
    <property type="match status" value="1"/>
</dbReference>
<dbReference type="InterPro" id="IPR050736">
    <property type="entry name" value="Sensor_HK_Regulatory"/>
</dbReference>
<reference evidence="11" key="2">
    <citation type="submission" date="2020-09" db="EMBL/GenBank/DDBJ databases">
        <authorList>
            <person name="Sun Q."/>
            <person name="Zhou Y."/>
        </authorList>
    </citation>
    <scope>NUCLEOTIDE SEQUENCE</scope>
    <source>
        <strain evidence="11">CGMCC 1.15343</strain>
    </source>
</reference>
<dbReference type="SUPFAM" id="SSF55874">
    <property type="entry name" value="ATPase domain of HSP90 chaperone/DNA topoisomerase II/histidine kinase"/>
    <property type="match status" value="1"/>
</dbReference>
<dbReference type="Gene3D" id="3.30.450.20">
    <property type="entry name" value="PAS domain"/>
    <property type="match status" value="2"/>
</dbReference>
<feature type="domain" description="PAC" evidence="10">
    <location>
        <begin position="186"/>
        <end position="237"/>
    </location>
</feature>
<evidence type="ECO:0000256" key="5">
    <source>
        <dbReference type="ARBA" id="ARBA00022777"/>
    </source>
</evidence>
<evidence type="ECO:0000259" key="9">
    <source>
        <dbReference type="PROSITE" id="PS50112"/>
    </source>
</evidence>
<dbReference type="PANTHER" id="PTHR43711:SF1">
    <property type="entry name" value="HISTIDINE KINASE 1"/>
    <property type="match status" value="1"/>
</dbReference>
<keyword evidence="3" id="KW-0597">Phosphoprotein</keyword>
<evidence type="ECO:0000256" key="6">
    <source>
        <dbReference type="ARBA" id="ARBA00023012"/>
    </source>
</evidence>
<evidence type="ECO:0000313" key="11">
    <source>
        <dbReference type="EMBL" id="GGC60281.1"/>
    </source>
</evidence>
<sequence>MTNKLHAIEEVFYFIPGTAFLLDRNYTYVAVNAQYADLLNQPAALFKGQSFQSLSPATTLNLKPFLDDLLQGTAESRFEMLADSVTPALEYSGTAKAVLEDDGSISGYICALTPSDKKYKRIFENVQDVFYSTDSKGYIVEVSPSIKQYSGYTREELIGKNAGDFYYYDDDRLETVKRLMDEHSVVDYEVRLKNRNNQLKYASLNARLVTNSRGETRTEGTLRDVTARKFQENALKALIAELQESNEQKNKLLSIIGHDLRNPISGSLQLLELTLEDYESTTPEEIHVYLTKMKQELSNANELLEELLTWAKAQFNAFAFNPVRTADLYILMQHCIERIRPMAINKGVEIHLDVEHALSITADTGMLETIIRNLVSNAIKFTVKGGDILLRAVKVDSGIQFSVIDSGQGIPENIAEQLFSRNVNYTTYGTSGEKGTGLGLRICQEFVAKHGGTIWVESTVGEGSTFAFTIPQAE</sequence>
<evidence type="ECO:0000256" key="1">
    <source>
        <dbReference type="ARBA" id="ARBA00000085"/>
    </source>
</evidence>
<dbReference type="PROSITE" id="PS50109">
    <property type="entry name" value="HIS_KIN"/>
    <property type="match status" value="1"/>
</dbReference>
<dbReference type="GO" id="GO:0000155">
    <property type="term" value="F:phosphorelay sensor kinase activity"/>
    <property type="evidence" value="ECO:0007669"/>
    <property type="project" value="InterPro"/>
</dbReference>
<comment type="catalytic activity">
    <reaction evidence="1">
        <text>ATP + protein L-histidine = ADP + protein N-phospho-L-histidine.</text>
        <dbReference type="EC" id="2.7.13.3"/>
    </reaction>
</comment>
<gene>
    <name evidence="11" type="ORF">GCM10011387_12400</name>
</gene>
<dbReference type="SUPFAM" id="SSF47384">
    <property type="entry name" value="Homodimeric domain of signal transducing histidine kinase"/>
    <property type="match status" value="1"/>
</dbReference>
<dbReference type="SMART" id="SM00387">
    <property type="entry name" value="HATPase_c"/>
    <property type="match status" value="1"/>
</dbReference>
<dbReference type="Proteomes" id="UP000651668">
    <property type="component" value="Unassembled WGS sequence"/>
</dbReference>
<dbReference type="PROSITE" id="PS50113">
    <property type="entry name" value="PAC"/>
    <property type="match status" value="1"/>
</dbReference>
<keyword evidence="7" id="KW-0175">Coiled coil</keyword>
<name>A0A916U4G1_9SPHI</name>
<dbReference type="NCBIfam" id="TIGR00229">
    <property type="entry name" value="sensory_box"/>
    <property type="match status" value="1"/>
</dbReference>
<dbReference type="InterPro" id="IPR036097">
    <property type="entry name" value="HisK_dim/P_sf"/>
</dbReference>
<dbReference type="CDD" id="cd00082">
    <property type="entry name" value="HisKA"/>
    <property type="match status" value="1"/>
</dbReference>
<evidence type="ECO:0000259" key="8">
    <source>
        <dbReference type="PROSITE" id="PS50109"/>
    </source>
</evidence>
<feature type="domain" description="Histidine kinase" evidence="8">
    <location>
        <begin position="255"/>
        <end position="474"/>
    </location>
</feature>
<accession>A0A916U4G1</accession>
<dbReference type="PRINTS" id="PR00344">
    <property type="entry name" value="BCTRLSENSOR"/>
</dbReference>
<dbReference type="EC" id="2.7.13.3" evidence="2"/>
<dbReference type="InterPro" id="IPR000014">
    <property type="entry name" value="PAS"/>
</dbReference>
<dbReference type="SUPFAM" id="SSF55785">
    <property type="entry name" value="PYP-like sensor domain (PAS domain)"/>
    <property type="match status" value="2"/>
</dbReference>
<keyword evidence="5" id="KW-0418">Kinase</keyword>
<proteinExistence type="predicted"/>
<dbReference type="SMART" id="SM00091">
    <property type="entry name" value="PAS"/>
    <property type="match status" value="2"/>
</dbReference>
<dbReference type="Pfam" id="PF02518">
    <property type="entry name" value="HATPase_c"/>
    <property type="match status" value="1"/>
</dbReference>
<dbReference type="Gene3D" id="3.30.565.10">
    <property type="entry name" value="Histidine kinase-like ATPase, C-terminal domain"/>
    <property type="match status" value="1"/>
</dbReference>
<dbReference type="Pfam" id="PF13426">
    <property type="entry name" value="PAS_9"/>
    <property type="match status" value="1"/>
</dbReference>
<dbReference type="FunFam" id="3.30.565.10:FF:000006">
    <property type="entry name" value="Sensor histidine kinase WalK"/>
    <property type="match status" value="1"/>
</dbReference>
<dbReference type="Pfam" id="PF00512">
    <property type="entry name" value="HisKA"/>
    <property type="match status" value="1"/>
</dbReference>
<dbReference type="InterPro" id="IPR035965">
    <property type="entry name" value="PAS-like_dom_sf"/>
</dbReference>
<dbReference type="Gene3D" id="1.10.287.130">
    <property type="match status" value="1"/>
</dbReference>
<feature type="domain" description="PAS" evidence="9">
    <location>
        <begin position="115"/>
        <end position="170"/>
    </location>
</feature>
<keyword evidence="6" id="KW-0902">Two-component regulatory system</keyword>
<dbReference type="InterPro" id="IPR036890">
    <property type="entry name" value="HATPase_C_sf"/>
</dbReference>
<dbReference type="EMBL" id="BMIL01000003">
    <property type="protein sequence ID" value="GGC60281.1"/>
    <property type="molecule type" value="Genomic_DNA"/>
</dbReference>
<protein>
    <recommendedName>
        <fullName evidence="2">histidine kinase</fullName>
        <ecNumber evidence="2">2.7.13.3</ecNumber>
    </recommendedName>
</protein>
<evidence type="ECO:0000256" key="4">
    <source>
        <dbReference type="ARBA" id="ARBA00022679"/>
    </source>
</evidence>
<comment type="caution">
    <text evidence="11">The sequence shown here is derived from an EMBL/GenBank/DDBJ whole genome shotgun (WGS) entry which is preliminary data.</text>
</comment>
<dbReference type="CDD" id="cd00130">
    <property type="entry name" value="PAS"/>
    <property type="match status" value="1"/>
</dbReference>
<dbReference type="InterPro" id="IPR000700">
    <property type="entry name" value="PAS-assoc_C"/>
</dbReference>
<dbReference type="InterPro" id="IPR004358">
    <property type="entry name" value="Sig_transdc_His_kin-like_C"/>
</dbReference>
<dbReference type="PANTHER" id="PTHR43711">
    <property type="entry name" value="TWO-COMPONENT HISTIDINE KINASE"/>
    <property type="match status" value="1"/>
</dbReference>
<organism evidence="11 12">
    <name type="scientific">Pedobacter quisquiliarum</name>
    <dbReference type="NCBI Taxonomy" id="1834438"/>
    <lineage>
        <taxon>Bacteria</taxon>
        <taxon>Pseudomonadati</taxon>
        <taxon>Bacteroidota</taxon>
        <taxon>Sphingobacteriia</taxon>
        <taxon>Sphingobacteriales</taxon>
        <taxon>Sphingobacteriaceae</taxon>
        <taxon>Pedobacter</taxon>
    </lineage>
</organism>
<evidence type="ECO:0000256" key="3">
    <source>
        <dbReference type="ARBA" id="ARBA00022553"/>
    </source>
</evidence>
<dbReference type="InterPro" id="IPR003594">
    <property type="entry name" value="HATPase_dom"/>
</dbReference>
<dbReference type="PROSITE" id="PS50112">
    <property type="entry name" value="PAS"/>
    <property type="match status" value="1"/>
</dbReference>
<evidence type="ECO:0000256" key="2">
    <source>
        <dbReference type="ARBA" id="ARBA00012438"/>
    </source>
</evidence>
<evidence type="ECO:0000313" key="12">
    <source>
        <dbReference type="Proteomes" id="UP000651668"/>
    </source>
</evidence>
<dbReference type="AlphaFoldDB" id="A0A916U4G1"/>
<evidence type="ECO:0000259" key="10">
    <source>
        <dbReference type="PROSITE" id="PS50113"/>
    </source>
</evidence>
<reference evidence="11" key="1">
    <citation type="journal article" date="2014" name="Int. J. Syst. Evol. Microbiol.">
        <title>Complete genome sequence of Corynebacterium casei LMG S-19264T (=DSM 44701T), isolated from a smear-ripened cheese.</title>
        <authorList>
            <consortium name="US DOE Joint Genome Institute (JGI-PGF)"/>
            <person name="Walter F."/>
            <person name="Albersmeier A."/>
            <person name="Kalinowski J."/>
            <person name="Ruckert C."/>
        </authorList>
    </citation>
    <scope>NUCLEOTIDE SEQUENCE</scope>
    <source>
        <strain evidence="11">CGMCC 1.15343</strain>
    </source>
</reference>
<keyword evidence="12" id="KW-1185">Reference proteome</keyword>
<keyword evidence="4" id="KW-0808">Transferase</keyword>
<dbReference type="InterPro" id="IPR005467">
    <property type="entry name" value="His_kinase_dom"/>
</dbReference>
<evidence type="ECO:0000256" key="7">
    <source>
        <dbReference type="SAM" id="Coils"/>
    </source>
</evidence>